<dbReference type="GeneID" id="93404156"/>
<dbReference type="Proteomes" id="UP000268048">
    <property type="component" value="Chromosome"/>
</dbReference>
<protein>
    <submittedName>
        <fullName evidence="1">Uncharacterized protein</fullName>
    </submittedName>
</protein>
<reference evidence="1 3" key="1">
    <citation type="submission" date="2018-03" db="EMBL/GenBank/DDBJ databases">
        <title>Diversity of phytobeneficial traits revealed by whole-genome analysis of worldwide-isolated phenazine-producing Pseudomonas spp.</title>
        <authorList>
            <person name="Biessy A."/>
            <person name="Novinscak A."/>
            <person name="Blom J."/>
            <person name="Leger G."/>
            <person name="Thomashow L.S."/>
            <person name="Cazorla F.M."/>
            <person name="Josic D."/>
            <person name="Filion M."/>
        </authorList>
    </citation>
    <scope>NUCLEOTIDE SEQUENCE [LARGE SCALE GENOMIC DNA]</scope>
    <source>
        <strain evidence="1 3">B25</strain>
    </source>
</reference>
<dbReference type="EMBL" id="CP027753">
    <property type="protein sequence ID" value="AZE49298.1"/>
    <property type="molecule type" value="Genomic_DNA"/>
</dbReference>
<reference evidence="2 4" key="2">
    <citation type="submission" date="2019-09" db="EMBL/GenBank/DDBJ databases">
        <authorList>
            <person name="Vacheron J."/>
            <person name="Dubost A."/>
            <person name="Prigent-Combaret C."/>
            <person name="Muller D."/>
        </authorList>
    </citation>
    <scope>NUCLEOTIDE SEQUENCE [LARGE SCALE GENOMIC DNA]</scope>
    <source>
        <strain evidence="2 4">JV497</strain>
    </source>
</reference>
<evidence type="ECO:0000313" key="4">
    <source>
        <dbReference type="Proteomes" id="UP000323924"/>
    </source>
</evidence>
<dbReference type="AlphaFoldDB" id="A0A3G7TS97"/>
<evidence type="ECO:0000313" key="3">
    <source>
        <dbReference type="Proteomes" id="UP000268048"/>
    </source>
</evidence>
<gene>
    <name evidence="1" type="ORF">C4K04_3627</name>
    <name evidence="2" type="ORF">F2A38_16755</name>
</gene>
<dbReference type="RefSeq" id="WP_009044248.1">
    <property type="nucleotide sequence ID" value="NZ_CP014867.1"/>
</dbReference>
<organism evidence="1 3">
    <name type="scientific">Pseudomonas chlororaphis</name>
    <dbReference type="NCBI Taxonomy" id="587753"/>
    <lineage>
        <taxon>Bacteria</taxon>
        <taxon>Pseudomonadati</taxon>
        <taxon>Pseudomonadota</taxon>
        <taxon>Gammaproteobacteria</taxon>
        <taxon>Pseudomonadales</taxon>
        <taxon>Pseudomonadaceae</taxon>
        <taxon>Pseudomonas</taxon>
    </lineage>
</organism>
<name>A0A3G7TS97_9PSED</name>
<dbReference type="EMBL" id="VWPC01000014">
    <property type="protein sequence ID" value="KAA5841138.1"/>
    <property type="molecule type" value="Genomic_DNA"/>
</dbReference>
<accession>A0A3G7TS97</accession>
<sequence>MYDDAKVQAFSAFHDLLTNPEVRMDAQEQYDELLRLVDNFKAKGIIDGEERKTLIEVATVAYARAVEGVGSGT</sequence>
<dbReference type="Proteomes" id="UP000323924">
    <property type="component" value="Unassembled WGS sequence"/>
</dbReference>
<evidence type="ECO:0000313" key="2">
    <source>
        <dbReference type="EMBL" id="KAA5841138.1"/>
    </source>
</evidence>
<proteinExistence type="predicted"/>
<evidence type="ECO:0000313" key="1">
    <source>
        <dbReference type="EMBL" id="AZE49298.1"/>
    </source>
</evidence>